<sequence length="199" mass="21427">MNKRTQDTRDHLLATGAAIMLGKGFAAVGLTEILSTAGVPKGSFYHYFESKEGYGVALLQRYFDDYLAEVDRLLANREFNGRAKLDAYFDAWQPHGEEGELATSRCLAVKLSGEVCDLSADMRTTLQRGMAQAVERLAAFILIGRADGSVPQGGDAGQLAAALYQLWLGAALASKVQHSTQPYAAARLATAALLDPRSN</sequence>
<gene>
    <name evidence="6" type="ORF">SAMN02745857_03080</name>
</gene>
<proteinExistence type="predicted"/>
<dbReference type="OrthoDB" id="9809772at2"/>
<dbReference type="Pfam" id="PF16925">
    <property type="entry name" value="TetR_C_13"/>
    <property type="match status" value="1"/>
</dbReference>
<dbReference type="PANTHER" id="PTHR47506:SF6">
    <property type="entry name" value="HTH-TYPE TRANSCRIPTIONAL REPRESSOR NEMR"/>
    <property type="match status" value="1"/>
</dbReference>
<dbReference type="InterPro" id="IPR009057">
    <property type="entry name" value="Homeodomain-like_sf"/>
</dbReference>
<dbReference type="SUPFAM" id="SSF48498">
    <property type="entry name" value="Tetracyclin repressor-like, C-terminal domain"/>
    <property type="match status" value="1"/>
</dbReference>
<evidence type="ECO:0000313" key="7">
    <source>
        <dbReference type="Proteomes" id="UP000192761"/>
    </source>
</evidence>
<keyword evidence="2 4" id="KW-0238">DNA-binding</keyword>
<organism evidence="6 7">
    <name type="scientific">Andreprevotia lacus DSM 23236</name>
    <dbReference type="NCBI Taxonomy" id="1121001"/>
    <lineage>
        <taxon>Bacteria</taxon>
        <taxon>Pseudomonadati</taxon>
        <taxon>Pseudomonadota</taxon>
        <taxon>Betaproteobacteria</taxon>
        <taxon>Neisseriales</taxon>
        <taxon>Chitinibacteraceae</taxon>
        <taxon>Andreprevotia</taxon>
    </lineage>
</organism>
<dbReference type="PROSITE" id="PS50977">
    <property type="entry name" value="HTH_TETR_2"/>
    <property type="match status" value="1"/>
</dbReference>
<dbReference type="SUPFAM" id="SSF46689">
    <property type="entry name" value="Homeodomain-like"/>
    <property type="match status" value="1"/>
</dbReference>
<evidence type="ECO:0000313" key="6">
    <source>
        <dbReference type="EMBL" id="SMC28047.1"/>
    </source>
</evidence>
<dbReference type="STRING" id="1121001.SAMN02745857_03080"/>
<dbReference type="EMBL" id="FWXD01000020">
    <property type="protein sequence ID" value="SMC28047.1"/>
    <property type="molecule type" value="Genomic_DNA"/>
</dbReference>
<dbReference type="InterPro" id="IPR036271">
    <property type="entry name" value="Tet_transcr_reg_TetR-rel_C_sf"/>
</dbReference>
<dbReference type="RefSeq" id="WP_084091802.1">
    <property type="nucleotide sequence ID" value="NZ_FWXD01000020.1"/>
</dbReference>
<accession>A0A1W1XVZ0</accession>
<feature type="DNA-binding region" description="H-T-H motif" evidence="4">
    <location>
        <begin position="29"/>
        <end position="48"/>
    </location>
</feature>
<protein>
    <submittedName>
        <fullName evidence="6">Transcriptional regulator, TetR family</fullName>
    </submittedName>
</protein>
<dbReference type="InterPro" id="IPR011075">
    <property type="entry name" value="TetR_C"/>
</dbReference>
<evidence type="ECO:0000259" key="5">
    <source>
        <dbReference type="PROSITE" id="PS50977"/>
    </source>
</evidence>
<evidence type="ECO:0000256" key="1">
    <source>
        <dbReference type="ARBA" id="ARBA00023015"/>
    </source>
</evidence>
<evidence type="ECO:0000256" key="3">
    <source>
        <dbReference type="ARBA" id="ARBA00023163"/>
    </source>
</evidence>
<keyword evidence="3" id="KW-0804">Transcription</keyword>
<dbReference type="GO" id="GO:0003677">
    <property type="term" value="F:DNA binding"/>
    <property type="evidence" value="ECO:0007669"/>
    <property type="project" value="UniProtKB-UniRule"/>
</dbReference>
<dbReference type="InterPro" id="IPR001647">
    <property type="entry name" value="HTH_TetR"/>
</dbReference>
<dbReference type="Gene3D" id="1.10.357.10">
    <property type="entry name" value="Tetracycline Repressor, domain 2"/>
    <property type="match status" value="1"/>
</dbReference>
<evidence type="ECO:0000256" key="2">
    <source>
        <dbReference type="ARBA" id="ARBA00023125"/>
    </source>
</evidence>
<feature type="domain" description="HTH tetR-type" evidence="5">
    <location>
        <begin position="6"/>
        <end position="66"/>
    </location>
</feature>
<dbReference type="PANTHER" id="PTHR47506">
    <property type="entry name" value="TRANSCRIPTIONAL REGULATORY PROTEIN"/>
    <property type="match status" value="1"/>
</dbReference>
<keyword evidence="1" id="KW-0805">Transcription regulation</keyword>
<evidence type="ECO:0000256" key="4">
    <source>
        <dbReference type="PROSITE-ProRule" id="PRU00335"/>
    </source>
</evidence>
<name>A0A1W1XVZ0_9NEIS</name>
<dbReference type="Pfam" id="PF00440">
    <property type="entry name" value="TetR_N"/>
    <property type="match status" value="1"/>
</dbReference>
<dbReference type="Proteomes" id="UP000192761">
    <property type="component" value="Unassembled WGS sequence"/>
</dbReference>
<dbReference type="AlphaFoldDB" id="A0A1W1XVZ0"/>
<keyword evidence="7" id="KW-1185">Reference proteome</keyword>
<reference evidence="6 7" key="1">
    <citation type="submission" date="2017-04" db="EMBL/GenBank/DDBJ databases">
        <authorList>
            <person name="Afonso C.L."/>
            <person name="Miller P.J."/>
            <person name="Scott M.A."/>
            <person name="Spackman E."/>
            <person name="Goraichik I."/>
            <person name="Dimitrov K.M."/>
            <person name="Suarez D.L."/>
            <person name="Swayne D.E."/>
        </authorList>
    </citation>
    <scope>NUCLEOTIDE SEQUENCE [LARGE SCALE GENOMIC DNA]</scope>
    <source>
        <strain evidence="6 7">DSM 23236</strain>
    </source>
</reference>